<proteinExistence type="predicted"/>
<organism evidence="1 2">
    <name type="scientific">Tanacetum coccineum</name>
    <dbReference type="NCBI Taxonomy" id="301880"/>
    <lineage>
        <taxon>Eukaryota</taxon>
        <taxon>Viridiplantae</taxon>
        <taxon>Streptophyta</taxon>
        <taxon>Embryophyta</taxon>
        <taxon>Tracheophyta</taxon>
        <taxon>Spermatophyta</taxon>
        <taxon>Magnoliopsida</taxon>
        <taxon>eudicotyledons</taxon>
        <taxon>Gunneridae</taxon>
        <taxon>Pentapetalae</taxon>
        <taxon>asterids</taxon>
        <taxon>campanulids</taxon>
        <taxon>Asterales</taxon>
        <taxon>Asteraceae</taxon>
        <taxon>Asteroideae</taxon>
        <taxon>Anthemideae</taxon>
        <taxon>Anthemidinae</taxon>
        <taxon>Tanacetum</taxon>
    </lineage>
</organism>
<dbReference type="Pfam" id="PF14223">
    <property type="entry name" value="Retrotran_gag_2"/>
    <property type="match status" value="1"/>
</dbReference>
<protein>
    <submittedName>
        <fullName evidence="1">Uncharacterized protein</fullName>
    </submittedName>
</protein>
<comment type="caution">
    <text evidence="1">The sequence shown here is derived from an EMBL/GenBank/DDBJ whole genome shotgun (WGS) entry which is preliminary data.</text>
</comment>
<reference evidence="1" key="1">
    <citation type="journal article" date="2022" name="Int. J. Mol. Sci.">
        <title>Draft Genome of Tanacetum Coccineum: Genomic Comparison of Closely Related Tanacetum-Family Plants.</title>
        <authorList>
            <person name="Yamashiro T."/>
            <person name="Shiraishi A."/>
            <person name="Nakayama K."/>
            <person name="Satake H."/>
        </authorList>
    </citation>
    <scope>NUCLEOTIDE SEQUENCE</scope>
</reference>
<dbReference type="Proteomes" id="UP001151760">
    <property type="component" value="Unassembled WGS sequence"/>
</dbReference>
<dbReference type="PANTHER" id="PTHR34676:SF8">
    <property type="entry name" value="TRANSMEMBRANE PROTEIN"/>
    <property type="match status" value="1"/>
</dbReference>
<dbReference type="PANTHER" id="PTHR34676">
    <property type="entry name" value="DUF4219 DOMAIN-CONTAINING PROTEIN-RELATED"/>
    <property type="match status" value="1"/>
</dbReference>
<accession>A0ABQ5GN95</accession>
<sequence>MAAFAEESRKKLFVELSGLQPRLEEAERLRQRCQDLEWERDFLLKKLEEVVVLFSEIEAIKLEKAKLVRDFLPSAVKKLFESEHFNQALGDLHKKAITFGSIFDEAAEAFYKLEFPYISLLAKKAGQSLEELVAVRLNGNSSLLLFRLVLSESLLDFESFTKLWENFFVELFPIIEDDHLWSYAPQARGEERSFVEDSFYDSLLRSPAMTASYSVSLLVAMNSNFRAYVNFVPSGLTTIRPALEPLPLDAPQVIIFKEEISKHPFEMIKLQISCFASPLHCQDHTSDSCTSYSSDIGVIIPCKESVYGNYKPTIKNKDGKDEIIPYEKFEESHKKMISINDEAKMVLYNDLPKKEYEIIFMCNTAKDVWKSLIITHQGNKQVKDNKIDLFVPKYEEFVISDDKTIDCVFARFNTIITSLKALDESFSSRNHVRKFLRALPTKWRPKVTTIEESKDLSTLPLDELIGNLKVYEVVLEKDSEISKVKK</sequence>
<gene>
    <name evidence="1" type="ORF">Tco_1043845</name>
</gene>
<dbReference type="EMBL" id="BQNB010018684">
    <property type="protein sequence ID" value="GJT77120.1"/>
    <property type="molecule type" value="Genomic_DNA"/>
</dbReference>
<evidence type="ECO:0000313" key="2">
    <source>
        <dbReference type="Proteomes" id="UP001151760"/>
    </source>
</evidence>
<evidence type="ECO:0000313" key="1">
    <source>
        <dbReference type="EMBL" id="GJT77120.1"/>
    </source>
</evidence>
<name>A0ABQ5GN95_9ASTR</name>
<reference evidence="1" key="2">
    <citation type="submission" date="2022-01" db="EMBL/GenBank/DDBJ databases">
        <authorList>
            <person name="Yamashiro T."/>
            <person name="Shiraishi A."/>
            <person name="Satake H."/>
            <person name="Nakayama K."/>
        </authorList>
    </citation>
    <scope>NUCLEOTIDE SEQUENCE</scope>
</reference>
<keyword evidence="2" id="KW-1185">Reference proteome</keyword>